<gene>
    <name evidence="1" type="ORF">RPERSI_LOCUS18623</name>
</gene>
<organism evidence="1 2">
    <name type="scientific">Racocetra persica</name>
    <dbReference type="NCBI Taxonomy" id="160502"/>
    <lineage>
        <taxon>Eukaryota</taxon>
        <taxon>Fungi</taxon>
        <taxon>Fungi incertae sedis</taxon>
        <taxon>Mucoromycota</taxon>
        <taxon>Glomeromycotina</taxon>
        <taxon>Glomeromycetes</taxon>
        <taxon>Diversisporales</taxon>
        <taxon>Gigasporaceae</taxon>
        <taxon>Racocetra</taxon>
    </lineage>
</organism>
<name>A0ACA9RDH7_9GLOM</name>
<feature type="non-terminal residue" evidence="1">
    <location>
        <position position="1"/>
    </location>
</feature>
<comment type="caution">
    <text evidence="1">The sequence shown here is derived from an EMBL/GenBank/DDBJ whole genome shotgun (WGS) entry which is preliminary data.</text>
</comment>
<accession>A0ACA9RDH7</accession>
<reference evidence="1" key="1">
    <citation type="submission" date="2021-06" db="EMBL/GenBank/DDBJ databases">
        <authorList>
            <person name="Kallberg Y."/>
            <person name="Tangrot J."/>
            <person name="Rosling A."/>
        </authorList>
    </citation>
    <scope>NUCLEOTIDE SEQUENCE</scope>
    <source>
        <strain evidence="1">MA461A</strain>
    </source>
</reference>
<sequence>LTSLIVNINSDNQVENNNKHLLIETKVQDFDTININNDQVEDSDIFFNRLIEITQKILDLLHEHKDTKNLKWGKSIEKNFQSINTMVEQIETY</sequence>
<evidence type="ECO:0000313" key="2">
    <source>
        <dbReference type="Proteomes" id="UP000789920"/>
    </source>
</evidence>
<dbReference type="EMBL" id="CAJVQC010049666">
    <property type="protein sequence ID" value="CAG8787942.1"/>
    <property type="molecule type" value="Genomic_DNA"/>
</dbReference>
<evidence type="ECO:0000313" key="1">
    <source>
        <dbReference type="EMBL" id="CAG8787942.1"/>
    </source>
</evidence>
<feature type="non-terminal residue" evidence="1">
    <location>
        <position position="93"/>
    </location>
</feature>
<proteinExistence type="predicted"/>
<dbReference type="Proteomes" id="UP000789920">
    <property type="component" value="Unassembled WGS sequence"/>
</dbReference>
<keyword evidence="2" id="KW-1185">Reference proteome</keyword>
<protein>
    <submittedName>
        <fullName evidence="1">3500_t:CDS:1</fullName>
    </submittedName>
</protein>